<evidence type="ECO:0000256" key="5">
    <source>
        <dbReference type="SAM" id="Phobius"/>
    </source>
</evidence>
<feature type="repeat" description="ANK" evidence="3">
    <location>
        <begin position="1144"/>
        <end position="1176"/>
    </location>
</feature>
<feature type="region of interest" description="Disordered" evidence="4">
    <location>
        <begin position="134"/>
        <end position="167"/>
    </location>
</feature>
<name>A0A8H6NSY2_9PEZI</name>
<dbReference type="Pfam" id="PF00023">
    <property type="entry name" value="Ank"/>
    <property type="match status" value="4"/>
</dbReference>
<feature type="non-terminal residue" evidence="6">
    <location>
        <position position="1260"/>
    </location>
</feature>
<feature type="repeat" description="ANK" evidence="3">
    <location>
        <begin position="1012"/>
        <end position="1044"/>
    </location>
</feature>
<dbReference type="Pfam" id="PF13637">
    <property type="entry name" value="Ank_4"/>
    <property type="match status" value="1"/>
</dbReference>
<feature type="transmembrane region" description="Helical" evidence="5">
    <location>
        <begin position="63"/>
        <end position="86"/>
    </location>
</feature>
<feature type="repeat" description="ANK" evidence="3">
    <location>
        <begin position="1178"/>
        <end position="1210"/>
    </location>
</feature>
<gene>
    <name evidence="6" type="ORF">CMUS01_03420</name>
</gene>
<dbReference type="InterPro" id="IPR002110">
    <property type="entry name" value="Ankyrin_rpt"/>
</dbReference>
<dbReference type="Gene3D" id="1.25.40.20">
    <property type="entry name" value="Ankyrin repeat-containing domain"/>
    <property type="match status" value="4"/>
</dbReference>
<dbReference type="PROSITE" id="PS50297">
    <property type="entry name" value="ANK_REP_REGION"/>
    <property type="match status" value="8"/>
</dbReference>
<keyword evidence="5" id="KW-1133">Transmembrane helix</keyword>
<keyword evidence="7" id="KW-1185">Reference proteome</keyword>
<feature type="repeat" description="ANK" evidence="3">
    <location>
        <begin position="1078"/>
        <end position="1110"/>
    </location>
</feature>
<dbReference type="EMBL" id="WIGM01000082">
    <property type="protein sequence ID" value="KAF6841878.1"/>
    <property type="molecule type" value="Genomic_DNA"/>
</dbReference>
<comment type="caution">
    <text evidence="6">The sequence shown here is derived from an EMBL/GenBank/DDBJ whole genome shotgun (WGS) entry which is preliminary data.</text>
</comment>
<dbReference type="SUPFAM" id="SSF48403">
    <property type="entry name" value="Ankyrin repeat"/>
    <property type="match status" value="2"/>
</dbReference>
<feature type="compositionally biased region" description="Basic and acidic residues" evidence="4">
    <location>
        <begin position="142"/>
        <end position="159"/>
    </location>
</feature>
<dbReference type="OrthoDB" id="194358at2759"/>
<dbReference type="AlphaFoldDB" id="A0A8H6NSY2"/>
<evidence type="ECO:0000256" key="2">
    <source>
        <dbReference type="ARBA" id="ARBA00023043"/>
    </source>
</evidence>
<dbReference type="PANTHER" id="PTHR24166">
    <property type="entry name" value="ROLLING PEBBLES, ISOFORM B"/>
    <property type="match status" value="1"/>
</dbReference>
<accession>A0A8H6NSY2</accession>
<evidence type="ECO:0000313" key="7">
    <source>
        <dbReference type="Proteomes" id="UP000639643"/>
    </source>
</evidence>
<protein>
    <submittedName>
        <fullName evidence="6">Ankyrin repeat protein</fullName>
    </submittedName>
</protein>
<evidence type="ECO:0000256" key="4">
    <source>
        <dbReference type="SAM" id="MobiDB-lite"/>
    </source>
</evidence>
<evidence type="ECO:0000313" key="6">
    <source>
        <dbReference type="EMBL" id="KAF6841878.1"/>
    </source>
</evidence>
<keyword evidence="2 3" id="KW-0040">ANK repeat</keyword>
<reference evidence="6" key="1">
    <citation type="journal article" date="2020" name="Phytopathology">
        <title>Genome Sequence Resources of Colletotrichum truncatum, C. plurivorum, C. musicola, and C. sojae: Four Species Pathogenic to Soybean (Glycine max).</title>
        <authorList>
            <person name="Rogerio F."/>
            <person name="Boufleur T.R."/>
            <person name="Ciampi-Guillardi M."/>
            <person name="Sukno S.A."/>
            <person name="Thon M.R."/>
            <person name="Massola Junior N.S."/>
            <person name="Baroncelli R."/>
        </authorList>
    </citation>
    <scope>NUCLEOTIDE SEQUENCE</scope>
    <source>
        <strain evidence="6">LFN0074</strain>
    </source>
</reference>
<keyword evidence="5" id="KW-0472">Membrane</keyword>
<feature type="repeat" description="ANK" evidence="3">
    <location>
        <begin position="1045"/>
        <end position="1077"/>
    </location>
</feature>
<evidence type="ECO:0000256" key="1">
    <source>
        <dbReference type="ARBA" id="ARBA00022737"/>
    </source>
</evidence>
<proteinExistence type="predicted"/>
<feature type="repeat" description="ANK" evidence="3">
    <location>
        <begin position="1111"/>
        <end position="1143"/>
    </location>
</feature>
<evidence type="ECO:0000256" key="3">
    <source>
        <dbReference type="PROSITE-ProRule" id="PRU00023"/>
    </source>
</evidence>
<feature type="transmembrane region" description="Helical" evidence="5">
    <location>
        <begin position="181"/>
        <end position="198"/>
    </location>
</feature>
<feature type="repeat" description="ANK" evidence="3">
    <location>
        <begin position="880"/>
        <end position="912"/>
    </location>
</feature>
<dbReference type="PRINTS" id="PR01415">
    <property type="entry name" value="ANKYRIN"/>
</dbReference>
<feature type="repeat" description="ANK" evidence="3">
    <location>
        <begin position="979"/>
        <end position="1011"/>
    </location>
</feature>
<sequence>IRNVTDDAPNISLNCHRSSGRAELRLVAVLATILQIGVLVYSGFATNHPALSFKKDDNAIAGYAYPCTAAGTIILVLGMMLCAHVVESSTTETTYKAAAGKRTRMVWLQQTKTVSDQVFKSCAIYAQDDQDVVRMSRRSPRTKQEKNSRSNAEDQDHSSQDAATNSSTNIKASPLTLEIKTVLGTVIALTGFVLQFIGLRGMHWSASVAQLGAVLVMVCLKAWVRRGLATPPQALALSPGYELDWLAKTLGNLCEAPWAASKQDAEAGFGFKLPVNSKGRGEASSGHGVKKEEKGSSTCLDWAVMSRGNARLEQLQQNRSSAATAVDTGMPVQGDSFDVQAVLDARKELGSLSEWTGPASAEAVSLARAIEITLTAMFGSSIVRSSPRNISLEDISIAGDPSFPRKFTWSLEACYGRSTSKPIHFQIQQQIDGKWTALAHEYEAALSLWLSSRADKVEESLKAKSRHSAGWPAPSANKSDDARLRLGESKMKQNLRILGLHTPALLQDLQWWVPKELFRVAEVQEVDDNSNTKAELCTTVGYERIAESEGGHTSQSERLSARFRRTGLDLSKFDPRDDPVYVRPKFDGDEKMDFLLAAESYSPLPLMFAQHLFSAFMHAVANTEEPHELFKEKATVQSEAGNAGAWKDFTLHSPKLSAIARDVENIGLGTLEDVYLSIIPPLSKTKKLPRAEAIVELAREQAEPHERLGHWKEAFSIYSWLLDTSVSFLDDGTIVKATTVLMEYLRQLSSTVASQDSEGNHELRHLKKEAEKHLEEHADQKIMSGLMTLYKNQGREWQCTAVHETLLHYAGAGGSRISAASLLQAGADVNACDLSGWTALHYACQSGCATFDVEGIIPEPKETVSCLIREGADVNAKGRNGMTPLHCAAIAGDDMVTVALIEAGANVDIQDASGRTPLFWAIYESHGVVAKTLLEVSNKRLRSNDGRTVSHVAALAGEIPVAECLFGEWMFNTKTRDCNMQRPLHLAVRNGHTDMVALLIEKGAEVNVKGSFGDTPLHLAAKKGHTDIVALLVENGAKKNVEDNNSTTLLHLAARYGHTETAVFLIKNGADKEVYDGHQRTPLHWAAKGGHTDMVAFLLENGAEVNVKGSFGDTPLHLAAEGRHTATVTYLIEQGADKEAEDSTGRTPLQCAVRLKHEDVVRVLVGAGSKIDVSGGILRTTALHYALTEGAVRAVRFLLEKGADKSSRNEDGKTPVEVAIKQRRAIIDNHKALSWRILIMNDAEKEELIREYDEIIPLLE</sequence>
<feature type="repeat" description="ANK" evidence="3">
    <location>
        <begin position="835"/>
        <end position="879"/>
    </location>
</feature>
<dbReference type="PROSITE" id="PS50088">
    <property type="entry name" value="ANK_REPEAT"/>
    <property type="match status" value="9"/>
</dbReference>
<keyword evidence="5" id="KW-0812">Transmembrane</keyword>
<dbReference type="PANTHER" id="PTHR24166:SF48">
    <property type="entry name" value="PROTEIN VAPYRIN"/>
    <property type="match status" value="1"/>
</dbReference>
<dbReference type="Proteomes" id="UP000639643">
    <property type="component" value="Unassembled WGS sequence"/>
</dbReference>
<feature type="transmembrane region" description="Helical" evidence="5">
    <location>
        <begin position="26"/>
        <end position="43"/>
    </location>
</feature>
<dbReference type="InterPro" id="IPR036770">
    <property type="entry name" value="Ankyrin_rpt-contain_sf"/>
</dbReference>
<dbReference type="InterPro" id="IPR050889">
    <property type="entry name" value="Dendritic_Spine_Reg/Scaffold"/>
</dbReference>
<dbReference type="Pfam" id="PF12796">
    <property type="entry name" value="Ank_2"/>
    <property type="match status" value="2"/>
</dbReference>
<organism evidence="6 7">
    <name type="scientific">Colletotrichum musicola</name>
    <dbReference type="NCBI Taxonomy" id="2175873"/>
    <lineage>
        <taxon>Eukaryota</taxon>
        <taxon>Fungi</taxon>
        <taxon>Dikarya</taxon>
        <taxon>Ascomycota</taxon>
        <taxon>Pezizomycotina</taxon>
        <taxon>Sordariomycetes</taxon>
        <taxon>Hypocreomycetidae</taxon>
        <taxon>Glomerellales</taxon>
        <taxon>Glomerellaceae</taxon>
        <taxon>Colletotrichum</taxon>
        <taxon>Colletotrichum orchidearum species complex</taxon>
    </lineage>
</organism>
<dbReference type="SMART" id="SM00248">
    <property type="entry name" value="ANK"/>
    <property type="match status" value="11"/>
</dbReference>
<keyword evidence="1" id="KW-0677">Repeat</keyword>